<keyword evidence="2" id="KW-1185">Reference proteome</keyword>
<sequence>MAQKIQLPYTLQTDVGMVLDAGFPAIRYFPDISRSYSELPSSATVRLPHVMSPSERFQNSLEEYADLDFADQDWFSSAHTPITKTAIACIRQNNAPKRSHLNGTEGDIDRFLHNINACRNGTMDIYLLIKLIKSRTRLDLEQAAAAVVSAFVNAGRLDDAELLLRELTGVLARNRRQTHSQHAMEALAHCAEKVYAWCKKSCVDGETKLGPSRPQNHAELVGLLLRIRRVRPRNRCLYIPAWLFREAGIDPPGDHAAYLDGYQAKLAARGESRQGILGYQWPQVEPDDGSIVLSKRMFRRVQTRIYRLYRFWNPAERLRRGVCRLEESVLYAAEWVNRRLRETDDVAKVACWFFAYQRRLQLKVVSDDSCTRFLAKGEGGTLYQNNLGMKSTFEEVLARVAGLGESDGLGAGSNDTVELIDRTCFLMRDYVDVYGEGKKENLIFSKEQRGGKGRGPDQGIEKVPGPVYKFLAKDIMHWNNAWGDDAFAGGKVHGWEDWLRNKEVDTRQNDTLAT</sequence>
<accession>A0AAJ0BNV9</accession>
<name>A0AAJ0BNV9_9PEZI</name>
<dbReference type="AlphaFoldDB" id="A0AAJ0BNV9"/>
<reference evidence="1" key="1">
    <citation type="submission" date="2023-06" db="EMBL/GenBank/DDBJ databases">
        <title>Genome-scale phylogeny and comparative genomics of the fungal order Sordariales.</title>
        <authorList>
            <consortium name="Lawrence Berkeley National Laboratory"/>
            <person name="Hensen N."/>
            <person name="Bonometti L."/>
            <person name="Westerberg I."/>
            <person name="Brannstrom I.O."/>
            <person name="Guillou S."/>
            <person name="Cros-Aarteil S."/>
            <person name="Calhoun S."/>
            <person name="Haridas S."/>
            <person name="Kuo A."/>
            <person name="Mondo S."/>
            <person name="Pangilinan J."/>
            <person name="Riley R."/>
            <person name="Labutti K."/>
            <person name="Andreopoulos B."/>
            <person name="Lipzen A."/>
            <person name="Chen C."/>
            <person name="Yanf M."/>
            <person name="Daum C."/>
            <person name="Ng V."/>
            <person name="Clum A."/>
            <person name="Steindorff A."/>
            <person name="Ohm R."/>
            <person name="Martin F."/>
            <person name="Silar P."/>
            <person name="Natvig D."/>
            <person name="Lalanne C."/>
            <person name="Gautier V."/>
            <person name="Ament-Velasquez S.L."/>
            <person name="Kruys A."/>
            <person name="Hutchinson M.I."/>
            <person name="Powell A.J."/>
            <person name="Barry K."/>
            <person name="Miller A.N."/>
            <person name="Grigoriev I.V."/>
            <person name="Debuchy R."/>
            <person name="Gladieux P."/>
            <person name="Thoren M.H."/>
            <person name="Johannesson H."/>
        </authorList>
    </citation>
    <scope>NUCLEOTIDE SEQUENCE</scope>
    <source>
        <strain evidence="1">8032-3</strain>
    </source>
</reference>
<evidence type="ECO:0000313" key="1">
    <source>
        <dbReference type="EMBL" id="KAK1761753.1"/>
    </source>
</evidence>
<protein>
    <submittedName>
        <fullName evidence="1">Uncharacterized protein</fullName>
    </submittedName>
</protein>
<organism evidence="1 2">
    <name type="scientific">Phialemonium atrogriseum</name>
    <dbReference type="NCBI Taxonomy" id="1093897"/>
    <lineage>
        <taxon>Eukaryota</taxon>
        <taxon>Fungi</taxon>
        <taxon>Dikarya</taxon>
        <taxon>Ascomycota</taxon>
        <taxon>Pezizomycotina</taxon>
        <taxon>Sordariomycetes</taxon>
        <taxon>Sordariomycetidae</taxon>
        <taxon>Cephalothecales</taxon>
        <taxon>Cephalothecaceae</taxon>
        <taxon>Phialemonium</taxon>
    </lineage>
</organism>
<dbReference type="GeneID" id="85314510"/>
<dbReference type="EMBL" id="MU839052">
    <property type="protein sequence ID" value="KAK1761753.1"/>
    <property type="molecule type" value="Genomic_DNA"/>
</dbReference>
<gene>
    <name evidence="1" type="ORF">QBC33DRAFT_582165</name>
</gene>
<proteinExistence type="predicted"/>
<evidence type="ECO:0000313" key="2">
    <source>
        <dbReference type="Proteomes" id="UP001244011"/>
    </source>
</evidence>
<dbReference type="RefSeq" id="XP_060277966.1">
    <property type="nucleotide sequence ID" value="XM_060431323.1"/>
</dbReference>
<comment type="caution">
    <text evidence="1">The sequence shown here is derived from an EMBL/GenBank/DDBJ whole genome shotgun (WGS) entry which is preliminary data.</text>
</comment>
<dbReference type="Proteomes" id="UP001244011">
    <property type="component" value="Unassembled WGS sequence"/>
</dbReference>